<name>A0ABX0MCS5_9BURK</name>
<accession>A0ABX0MCS5</accession>
<keyword evidence="2" id="KW-1185">Reference proteome</keyword>
<organism evidence="1 2">
    <name type="scientific">Massilia aquatica</name>
    <dbReference type="NCBI Taxonomy" id="2609000"/>
    <lineage>
        <taxon>Bacteria</taxon>
        <taxon>Pseudomonadati</taxon>
        <taxon>Pseudomonadota</taxon>
        <taxon>Betaproteobacteria</taxon>
        <taxon>Burkholderiales</taxon>
        <taxon>Oxalobacteraceae</taxon>
        <taxon>Telluria group</taxon>
        <taxon>Massilia</taxon>
    </lineage>
</organism>
<sequence length="127" mass="14700">MAELDQFELMQEIVNDALIGIESAWRELIITYHVDDEKSDFISTYIVEESDGLREKPGKMSNDMDDLLRQLRKHLAQGGKPSFSRLRLHLFANGKFDTSYGYDAVCWPALFQKDWQFFPGSAFKKNS</sequence>
<dbReference type="EMBL" id="VVIW01000028">
    <property type="protein sequence ID" value="NHZ44154.1"/>
    <property type="molecule type" value="Genomic_DNA"/>
</dbReference>
<dbReference type="InterPro" id="IPR036170">
    <property type="entry name" value="YezG-like_sf"/>
</dbReference>
<dbReference type="Gene3D" id="3.30.500.20">
    <property type="entry name" value="BH3703-like domains"/>
    <property type="match status" value="1"/>
</dbReference>
<evidence type="ECO:0000313" key="2">
    <source>
        <dbReference type="Proteomes" id="UP000819052"/>
    </source>
</evidence>
<protein>
    <submittedName>
        <fullName evidence="1">Uncharacterized protein</fullName>
    </submittedName>
</protein>
<evidence type="ECO:0000313" key="1">
    <source>
        <dbReference type="EMBL" id="NHZ44154.1"/>
    </source>
</evidence>
<reference evidence="1 2" key="1">
    <citation type="submission" date="2019-09" db="EMBL/GenBank/DDBJ databases">
        <title>Taxonomy of Antarctic Massilia spp.: description of Massilia rubra sp. nov., Massilia aquatica sp. nov., Massilia mucilaginosa sp. nov., Massilia frigida sp. nov. isolated from streams, lakes and regoliths.</title>
        <authorList>
            <person name="Holochova P."/>
            <person name="Sedlacek I."/>
            <person name="Kralova S."/>
            <person name="Maslanova I."/>
            <person name="Busse H.-J."/>
            <person name="Stankova E."/>
            <person name="Vrbovska V."/>
            <person name="Kovarovic V."/>
            <person name="Bartak M."/>
            <person name="Svec P."/>
            <person name="Pantucek R."/>
        </authorList>
    </citation>
    <scope>NUCLEOTIDE SEQUENCE [LARGE SCALE GENOMIC DNA]</scope>
    <source>
        <strain evidence="1 2">CCM 8693</strain>
    </source>
</reference>
<comment type="caution">
    <text evidence="1">The sequence shown here is derived from an EMBL/GenBank/DDBJ whole genome shotgun (WGS) entry which is preliminary data.</text>
</comment>
<dbReference type="RefSeq" id="WP_167080578.1">
    <property type="nucleotide sequence ID" value="NZ_VVIW01000028.1"/>
</dbReference>
<dbReference type="SUPFAM" id="SSF160424">
    <property type="entry name" value="BH3703-like"/>
    <property type="match status" value="1"/>
</dbReference>
<gene>
    <name evidence="1" type="ORF">F1609_28890</name>
</gene>
<proteinExistence type="predicted"/>
<dbReference type="Proteomes" id="UP000819052">
    <property type="component" value="Unassembled WGS sequence"/>
</dbReference>